<evidence type="ECO:0000259" key="3">
    <source>
        <dbReference type="SMART" id="SM00062"/>
    </source>
</evidence>
<evidence type="ECO:0000313" key="5">
    <source>
        <dbReference type="Proteomes" id="UP000094009"/>
    </source>
</evidence>
<reference evidence="4 5" key="1">
    <citation type="submission" date="2014-07" db="EMBL/GenBank/DDBJ databases">
        <title>Draft genome sequence of Thalassospira tepidiphila 1-1B.</title>
        <authorList>
            <person name="Lai Q."/>
            <person name="Shao Z."/>
        </authorList>
    </citation>
    <scope>NUCLEOTIDE SEQUENCE [LARGE SCALE GENOMIC DNA]</scope>
    <source>
        <strain evidence="4 5">MCCC 1A03514</strain>
    </source>
</reference>
<comment type="caution">
    <text evidence="4">The sequence shown here is derived from an EMBL/GenBank/DDBJ whole genome shotgun (WGS) entry which is preliminary data.</text>
</comment>
<dbReference type="PANTHER" id="PTHR35936">
    <property type="entry name" value="MEMBRANE-BOUND LYTIC MUREIN TRANSGLYCOSYLASE F"/>
    <property type="match status" value="1"/>
</dbReference>
<dbReference type="Proteomes" id="UP000094009">
    <property type="component" value="Unassembled WGS sequence"/>
</dbReference>
<accession>A0A853KWZ2</accession>
<proteinExistence type="predicted"/>
<keyword evidence="1 2" id="KW-0732">Signal</keyword>
<dbReference type="SUPFAM" id="SSF53850">
    <property type="entry name" value="Periplasmic binding protein-like II"/>
    <property type="match status" value="1"/>
</dbReference>
<dbReference type="EMBL" id="JPVZ01000007">
    <property type="protein sequence ID" value="OAZ08911.1"/>
    <property type="molecule type" value="Genomic_DNA"/>
</dbReference>
<feature type="signal peptide" evidence="2">
    <location>
        <begin position="1"/>
        <end position="23"/>
    </location>
</feature>
<dbReference type="SMART" id="SM00062">
    <property type="entry name" value="PBPb"/>
    <property type="match status" value="1"/>
</dbReference>
<dbReference type="Gene3D" id="3.40.190.10">
    <property type="entry name" value="Periplasmic binding protein-like II"/>
    <property type="match status" value="2"/>
</dbReference>
<feature type="chain" id="PRO_5033013741" description="Solute-binding protein family 3/N-terminal domain-containing protein" evidence="2">
    <location>
        <begin position="24"/>
        <end position="274"/>
    </location>
</feature>
<dbReference type="AlphaFoldDB" id="A0A853KWZ2"/>
<feature type="domain" description="Solute-binding protein family 3/N-terminal" evidence="3">
    <location>
        <begin position="40"/>
        <end position="266"/>
    </location>
</feature>
<dbReference type="InterPro" id="IPR001638">
    <property type="entry name" value="Solute-binding_3/MltF_N"/>
</dbReference>
<dbReference type="Pfam" id="PF00497">
    <property type="entry name" value="SBP_bac_3"/>
    <property type="match status" value="1"/>
</dbReference>
<gene>
    <name evidence="4" type="ORF">TH4_16265</name>
</gene>
<sequence length="274" mass="30744">MPYAKFIRIFALCAIILSTTGILSPLEAQQADARKTTCDTITVGGPASWQPVSYIASDGRQSGLGIDIIKEYAKRHGIKVEIDIELPWARTLDLLLQGKIDVTAGAYFTDERQRVYQYSDPFYTDEIMVFQHVDRRFGYSKIEDLRGYRGARPHGGSLGKKIDTYSSQQLDVMYSPTNDRIFDLLRAGHVDYVLLARYDGLATLHKLGAQDTIIAVEPPVDHNPVRLMFSRNSPCVKHVAQINMLIAELGQNGTIDDRTKYHLEQTVFSLETGS</sequence>
<dbReference type="PANTHER" id="PTHR35936:SF35">
    <property type="entry name" value="L-CYSTINE-BINDING PROTEIN TCYJ"/>
    <property type="match status" value="1"/>
</dbReference>
<evidence type="ECO:0000256" key="1">
    <source>
        <dbReference type="ARBA" id="ARBA00022729"/>
    </source>
</evidence>
<evidence type="ECO:0000313" key="4">
    <source>
        <dbReference type="EMBL" id="OAZ08911.1"/>
    </source>
</evidence>
<evidence type="ECO:0000256" key="2">
    <source>
        <dbReference type="SAM" id="SignalP"/>
    </source>
</evidence>
<protein>
    <recommendedName>
        <fullName evidence="3">Solute-binding protein family 3/N-terminal domain-containing protein</fullName>
    </recommendedName>
</protein>
<name>A0A853KWZ2_9PROT</name>
<organism evidence="4 5">
    <name type="scientific">Thalassospira tepidiphila MCCC 1A03514</name>
    <dbReference type="NCBI Taxonomy" id="1177930"/>
    <lineage>
        <taxon>Bacteria</taxon>
        <taxon>Pseudomonadati</taxon>
        <taxon>Pseudomonadota</taxon>
        <taxon>Alphaproteobacteria</taxon>
        <taxon>Rhodospirillales</taxon>
        <taxon>Thalassospiraceae</taxon>
        <taxon>Thalassospira</taxon>
    </lineage>
</organism>